<dbReference type="EMBL" id="JARQZJ010000026">
    <property type="protein sequence ID" value="KAK9873675.1"/>
    <property type="molecule type" value="Genomic_DNA"/>
</dbReference>
<dbReference type="Proteomes" id="UP001431783">
    <property type="component" value="Unassembled WGS sequence"/>
</dbReference>
<keyword evidence="1" id="KW-0812">Transmembrane</keyword>
<sequence>METARWISSERYNFSTFIRKYVFTCICIQLIYIRFIIQHPCELQMKQVMLLRIISLRKCSVLRNMVIKLIDGHVDARTSLFVSIMIYLIFA</sequence>
<comment type="caution">
    <text evidence="2">The sequence shown here is derived from an EMBL/GenBank/DDBJ whole genome shotgun (WGS) entry which is preliminary data.</text>
</comment>
<feature type="transmembrane region" description="Helical" evidence="1">
    <location>
        <begin position="21"/>
        <end position="37"/>
    </location>
</feature>
<evidence type="ECO:0000313" key="3">
    <source>
        <dbReference type="Proteomes" id="UP001431783"/>
    </source>
</evidence>
<keyword evidence="1" id="KW-0472">Membrane</keyword>
<protein>
    <submittedName>
        <fullName evidence="2">Uncharacterized protein</fullName>
    </submittedName>
</protein>
<evidence type="ECO:0000256" key="1">
    <source>
        <dbReference type="SAM" id="Phobius"/>
    </source>
</evidence>
<proteinExistence type="predicted"/>
<reference evidence="2 3" key="1">
    <citation type="submission" date="2023-03" db="EMBL/GenBank/DDBJ databases">
        <title>Genome insight into feeding habits of ladybird beetles.</title>
        <authorList>
            <person name="Li H.-S."/>
            <person name="Huang Y.-H."/>
            <person name="Pang H."/>
        </authorList>
    </citation>
    <scope>NUCLEOTIDE SEQUENCE [LARGE SCALE GENOMIC DNA]</scope>
    <source>
        <strain evidence="2">SYSU_2023b</strain>
        <tissue evidence="2">Whole body</tissue>
    </source>
</reference>
<accession>A0AAW1TYJ9</accession>
<organism evidence="2 3">
    <name type="scientific">Henosepilachna vigintioctopunctata</name>
    <dbReference type="NCBI Taxonomy" id="420089"/>
    <lineage>
        <taxon>Eukaryota</taxon>
        <taxon>Metazoa</taxon>
        <taxon>Ecdysozoa</taxon>
        <taxon>Arthropoda</taxon>
        <taxon>Hexapoda</taxon>
        <taxon>Insecta</taxon>
        <taxon>Pterygota</taxon>
        <taxon>Neoptera</taxon>
        <taxon>Endopterygota</taxon>
        <taxon>Coleoptera</taxon>
        <taxon>Polyphaga</taxon>
        <taxon>Cucujiformia</taxon>
        <taxon>Coccinelloidea</taxon>
        <taxon>Coccinellidae</taxon>
        <taxon>Epilachninae</taxon>
        <taxon>Epilachnini</taxon>
        <taxon>Henosepilachna</taxon>
    </lineage>
</organism>
<keyword evidence="1" id="KW-1133">Transmembrane helix</keyword>
<name>A0AAW1TYJ9_9CUCU</name>
<gene>
    <name evidence="2" type="ORF">WA026_023613</name>
</gene>
<dbReference type="AlphaFoldDB" id="A0AAW1TYJ9"/>
<keyword evidence="3" id="KW-1185">Reference proteome</keyword>
<evidence type="ECO:0000313" key="2">
    <source>
        <dbReference type="EMBL" id="KAK9873675.1"/>
    </source>
</evidence>